<accession>A0A0F9E6I7</accession>
<sequence length="70" mass="8015">MTVLDSLTIEIGLENRYQRQGHTIAYKTMHRDGSILRCTVCGKSVELRVNDLGGWWTSNRDLDKECEGDE</sequence>
<name>A0A0F9E6I7_9ZZZZ</name>
<dbReference type="AlphaFoldDB" id="A0A0F9E6I7"/>
<organism evidence="1">
    <name type="scientific">marine sediment metagenome</name>
    <dbReference type="NCBI Taxonomy" id="412755"/>
    <lineage>
        <taxon>unclassified sequences</taxon>
        <taxon>metagenomes</taxon>
        <taxon>ecological metagenomes</taxon>
    </lineage>
</organism>
<evidence type="ECO:0000313" key="1">
    <source>
        <dbReference type="EMBL" id="KKL69604.1"/>
    </source>
</evidence>
<proteinExistence type="predicted"/>
<protein>
    <submittedName>
        <fullName evidence="1">Uncharacterized protein</fullName>
    </submittedName>
</protein>
<dbReference type="EMBL" id="LAZR01026160">
    <property type="protein sequence ID" value="KKL69604.1"/>
    <property type="molecule type" value="Genomic_DNA"/>
</dbReference>
<comment type="caution">
    <text evidence="1">The sequence shown here is derived from an EMBL/GenBank/DDBJ whole genome shotgun (WGS) entry which is preliminary data.</text>
</comment>
<reference evidence="1" key="1">
    <citation type="journal article" date="2015" name="Nature">
        <title>Complex archaea that bridge the gap between prokaryotes and eukaryotes.</title>
        <authorList>
            <person name="Spang A."/>
            <person name="Saw J.H."/>
            <person name="Jorgensen S.L."/>
            <person name="Zaremba-Niedzwiedzka K."/>
            <person name="Martijn J."/>
            <person name="Lind A.E."/>
            <person name="van Eijk R."/>
            <person name="Schleper C."/>
            <person name="Guy L."/>
            <person name="Ettema T.J."/>
        </authorList>
    </citation>
    <scope>NUCLEOTIDE SEQUENCE</scope>
</reference>
<gene>
    <name evidence="1" type="ORF">LCGC14_2113270</name>
</gene>